<dbReference type="Proteomes" id="UP000321062">
    <property type="component" value="Chromosome"/>
</dbReference>
<gene>
    <name evidence="1" type="ORF">FNA67_09970</name>
</gene>
<evidence type="ECO:0000313" key="1">
    <source>
        <dbReference type="EMBL" id="QEE20472.1"/>
    </source>
</evidence>
<dbReference type="AlphaFoldDB" id="A0A5B9DNA8"/>
<proteinExistence type="predicted"/>
<organism evidence="1 2">
    <name type="scientific">Paradevosia tibetensis</name>
    <dbReference type="NCBI Taxonomy" id="1447062"/>
    <lineage>
        <taxon>Bacteria</taxon>
        <taxon>Pseudomonadati</taxon>
        <taxon>Pseudomonadota</taxon>
        <taxon>Alphaproteobacteria</taxon>
        <taxon>Hyphomicrobiales</taxon>
        <taxon>Devosiaceae</taxon>
        <taxon>Paradevosia</taxon>
    </lineage>
</organism>
<dbReference type="EMBL" id="CP041690">
    <property type="protein sequence ID" value="QEE20472.1"/>
    <property type="molecule type" value="Genomic_DNA"/>
</dbReference>
<reference evidence="1 2" key="1">
    <citation type="journal article" date="2015" name="Int. J. Syst. Evol. Microbiol.">
        <title>Youhaiella tibetensis gen. nov., sp. nov., isolated from subsurface sediment.</title>
        <authorList>
            <person name="Wang Y.X."/>
            <person name="Huang F.Q."/>
            <person name="Nogi Y."/>
            <person name="Pang S.J."/>
            <person name="Wang P.K."/>
            <person name="Lv J."/>
        </authorList>
    </citation>
    <scope>NUCLEOTIDE SEQUENCE [LARGE SCALE GENOMIC DNA]</scope>
    <source>
        <strain evidence="2">fig4</strain>
    </source>
</reference>
<accession>A0A5B9DNA8</accession>
<protein>
    <submittedName>
        <fullName evidence="1">Uncharacterized protein</fullName>
    </submittedName>
</protein>
<sequence>MNDTNENDAKAKKRYSRLLLLTALIAGAATGGCYPYYGPGTYTTLAPGETSNPSSYSGGSYGISNPNV</sequence>
<keyword evidence="2" id="KW-1185">Reference proteome</keyword>
<dbReference type="KEGG" id="yti:FNA67_09970"/>
<dbReference type="RefSeq" id="WP_049704974.1">
    <property type="nucleotide sequence ID" value="NZ_BMFM01000001.1"/>
</dbReference>
<evidence type="ECO:0000313" key="2">
    <source>
        <dbReference type="Proteomes" id="UP000321062"/>
    </source>
</evidence>
<name>A0A5B9DNA8_9HYPH</name>